<name>A0A328U8D0_9BACL</name>
<proteinExistence type="predicted"/>
<protein>
    <recommendedName>
        <fullName evidence="4">Sporulation protein</fullName>
    </recommendedName>
</protein>
<feature type="chain" id="PRO_5016360961" description="Sporulation protein" evidence="1">
    <location>
        <begin position="31"/>
        <end position="305"/>
    </location>
</feature>
<dbReference type="PROSITE" id="PS51257">
    <property type="entry name" value="PROKAR_LIPOPROTEIN"/>
    <property type="match status" value="1"/>
</dbReference>
<evidence type="ECO:0000313" key="2">
    <source>
        <dbReference type="EMBL" id="RAP76364.1"/>
    </source>
</evidence>
<evidence type="ECO:0000313" key="3">
    <source>
        <dbReference type="Proteomes" id="UP000249260"/>
    </source>
</evidence>
<comment type="caution">
    <text evidence="2">The sequence shown here is derived from an EMBL/GenBank/DDBJ whole genome shotgun (WGS) entry which is preliminary data.</text>
</comment>
<keyword evidence="3" id="KW-1185">Reference proteome</keyword>
<dbReference type="AlphaFoldDB" id="A0A328U8D0"/>
<evidence type="ECO:0000256" key="1">
    <source>
        <dbReference type="SAM" id="SignalP"/>
    </source>
</evidence>
<feature type="signal peptide" evidence="1">
    <location>
        <begin position="1"/>
        <end position="30"/>
    </location>
</feature>
<organism evidence="2 3">
    <name type="scientific">Paenibacillus montanisoli</name>
    <dbReference type="NCBI Taxonomy" id="2081970"/>
    <lineage>
        <taxon>Bacteria</taxon>
        <taxon>Bacillati</taxon>
        <taxon>Bacillota</taxon>
        <taxon>Bacilli</taxon>
        <taxon>Bacillales</taxon>
        <taxon>Paenibacillaceae</taxon>
        <taxon>Paenibacillus</taxon>
    </lineage>
</organism>
<reference evidence="2 3" key="1">
    <citation type="submission" date="2018-06" db="EMBL/GenBank/DDBJ databases">
        <title>Paenibacillus montanisoli sp. nov., isolated from mountain area soil.</title>
        <authorList>
            <person name="Wu M."/>
        </authorList>
    </citation>
    <scope>NUCLEOTIDE SEQUENCE [LARGE SCALE GENOMIC DNA]</scope>
    <source>
        <strain evidence="2 3">RA17</strain>
    </source>
</reference>
<dbReference type="InterPro" id="IPR014231">
    <property type="entry name" value="Spore_YpjB"/>
</dbReference>
<gene>
    <name evidence="2" type="ORF">DL346_13295</name>
</gene>
<sequence length="305" mass="33374">MSMRASSLFALLCSAVIIGLLSGCQLATHAAVKSAKPAFEADQPSNALEQLSSLSDEIYTAAYGSNRQLVFTLLQRLETVSSSQDVRSSGTQAGWKAFDSSMAKAKKALLQKNESRQWYTQAARLKLASDALNRPRVPLWLQYEGVLREDEQRLRTSWLMQSEGNAEAAAASLDIYREHVERFEVAALMQREEASVRHLQNQMTYAKQVLSGANEGLAHPDAVMIALDGLEQAANAVFKQGDGEAALAEAIPPGATIGSLRSGRAQLAEMFMAAFVMVILSLAGWRKYNQQQPQGLPFPRDNPKQ</sequence>
<dbReference type="EMBL" id="QLUW01000002">
    <property type="protein sequence ID" value="RAP76364.1"/>
    <property type="molecule type" value="Genomic_DNA"/>
</dbReference>
<evidence type="ECO:0008006" key="4">
    <source>
        <dbReference type="Google" id="ProtNLM"/>
    </source>
</evidence>
<dbReference type="Proteomes" id="UP000249260">
    <property type="component" value="Unassembled WGS sequence"/>
</dbReference>
<dbReference type="OrthoDB" id="2464294at2"/>
<dbReference type="Pfam" id="PF09577">
    <property type="entry name" value="Spore_YpjB"/>
    <property type="match status" value="1"/>
</dbReference>
<keyword evidence="1" id="KW-0732">Signal</keyword>
<accession>A0A328U8D0</accession>